<proteinExistence type="inferred from homology"/>
<dbReference type="InterPro" id="IPR011078">
    <property type="entry name" value="PyrdxlP_homeostasis"/>
</dbReference>
<protein>
    <recommendedName>
        <fullName evidence="2">Pyridoxal phosphate homeostasis protein</fullName>
        <shortName evidence="2">PLP homeostasis protein</shortName>
    </recommendedName>
</protein>
<dbReference type="NCBIfam" id="TIGR00044">
    <property type="entry name" value="YggS family pyridoxal phosphate-dependent enzyme"/>
    <property type="match status" value="1"/>
</dbReference>
<organism evidence="5 6">
    <name type="scientific">Gaopeijia maritima</name>
    <dbReference type="NCBI Taxonomy" id="3119007"/>
    <lineage>
        <taxon>Bacteria</taxon>
        <taxon>Pseudomonadati</taxon>
        <taxon>Gemmatimonadota</taxon>
        <taxon>Longimicrobiia</taxon>
        <taxon>Gaopeijiales</taxon>
        <taxon>Gaopeijiaceae</taxon>
        <taxon>Gaopeijia</taxon>
    </lineage>
</organism>
<evidence type="ECO:0000256" key="3">
    <source>
        <dbReference type="RuleBase" id="RU004514"/>
    </source>
</evidence>
<keyword evidence="1 2" id="KW-0663">Pyridoxal phosphate</keyword>
<evidence type="ECO:0000259" key="4">
    <source>
        <dbReference type="Pfam" id="PF01168"/>
    </source>
</evidence>
<reference evidence="5 6" key="1">
    <citation type="submission" date="2024-02" db="EMBL/GenBank/DDBJ databases">
        <title>A novel Gemmatimonadota bacterium.</title>
        <authorList>
            <person name="Du Z.-J."/>
            <person name="Ye Y.-Q."/>
        </authorList>
    </citation>
    <scope>NUCLEOTIDE SEQUENCE [LARGE SCALE GENOMIC DNA]</scope>
    <source>
        <strain evidence="5 6">DH-20</strain>
    </source>
</reference>
<dbReference type="Pfam" id="PF01168">
    <property type="entry name" value="Ala_racemase_N"/>
    <property type="match status" value="1"/>
</dbReference>
<dbReference type="InterPro" id="IPR029066">
    <property type="entry name" value="PLP-binding_barrel"/>
</dbReference>
<dbReference type="EMBL" id="JBBHLI010000009">
    <property type="protein sequence ID" value="MEK9502095.1"/>
    <property type="molecule type" value="Genomic_DNA"/>
</dbReference>
<keyword evidence="6" id="KW-1185">Reference proteome</keyword>
<feature type="domain" description="Alanine racemase N-terminal" evidence="4">
    <location>
        <begin position="38"/>
        <end position="238"/>
    </location>
</feature>
<dbReference type="HAMAP" id="MF_02087">
    <property type="entry name" value="PLP_homeostasis"/>
    <property type="match status" value="1"/>
</dbReference>
<dbReference type="SUPFAM" id="SSF51419">
    <property type="entry name" value="PLP-binding barrel"/>
    <property type="match status" value="1"/>
</dbReference>
<evidence type="ECO:0000256" key="2">
    <source>
        <dbReference type="HAMAP-Rule" id="MF_02087"/>
    </source>
</evidence>
<name>A0ABU9EBJ6_9BACT</name>
<dbReference type="Proteomes" id="UP001484239">
    <property type="component" value="Unassembled WGS sequence"/>
</dbReference>
<evidence type="ECO:0000256" key="1">
    <source>
        <dbReference type="ARBA" id="ARBA00022898"/>
    </source>
</evidence>
<sequence length="244" mass="25740">MYDGSEAGEYAARLAETLPRVRDEIAAAAAGAGRTPESVRLLAVSKGHPLEAIRAALAAGLGELGENRVAELAGKVEAIGRESVRWHMIGHVQRRKVGGVLEVVDCVQSVDSMRLAERIDRLAAESGRTVEVLVQVNTSGEAAKGGFEADEAEDAVLAIAGFGNVRVEGLMTMAPFVDDERVLRGTFSGARRILEEVRRQSSEVGPQLSMGMSNDLRFAVEEGSTMVRIGTALFGARPGLAGGA</sequence>
<dbReference type="PANTHER" id="PTHR10146:SF14">
    <property type="entry name" value="PYRIDOXAL PHOSPHATE HOMEOSTASIS PROTEIN"/>
    <property type="match status" value="1"/>
</dbReference>
<evidence type="ECO:0000313" key="6">
    <source>
        <dbReference type="Proteomes" id="UP001484239"/>
    </source>
</evidence>
<comment type="similarity">
    <text evidence="2 3">Belongs to the pyridoxal phosphate-binding protein YggS/PROSC family.</text>
</comment>
<dbReference type="InterPro" id="IPR001608">
    <property type="entry name" value="Ala_racemase_N"/>
</dbReference>
<dbReference type="CDD" id="cd00635">
    <property type="entry name" value="PLPDE_III_YBL036c_like"/>
    <property type="match status" value="1"/>
</dbReference>
<accession>A0ABU9EBJ6</accession>
<dbReference type="PIRSF" id="PIRSF004848">
    <property type="entry name" value="YBL036c_PLPDEIII"/>
    <property type="match status" value="1"/>
</dbReference>
<dbReference type="RefSeq" id="WP_405276735.1">
    <property type="nucleotide sequence ID" value="NZ_JBBHLI010000009.1"/>
</dbReference>
<dbReference type="PROSITE" id="PS01211">
    <property type="entry name" value="UPF0001"/>
    <property type="match status" value="1"/>
</dbReference>
<dbReference type="Gene3D" id="3.20.20.10">
    <property type="entry name" value="Alanine racemase"/>
    <property type="match status" value="1"/>
</dbReference>
<comment type="function">
    <text evidence="2">Pyridoxal 5'-phosphate (PLP)-binding protein, which is involved in PLP homeostasis.</text>
</comment>
<evidence type="ECO:0000313" key="5">
    <source>
        <dbReference type="EMBL" id="MEK9502095.1"/>
    </source>
</evidence>
<dbReference type="PANTHER" id="PTHR10146">
    <property type="entry name" value="PROLINE SYNTHETASE CO-TRANSCRIBED BACTERIAL HOMOLOG PROTEIN"/>
    <property type="match status" value="1"/>
</dbReference>
<comment type="caution">
    <text evidence="5">The sequence shown here is derived from an EMBL/GenBank/DDBJ whole genome shotgun (WGS) entry which is preliminary data.</text>
</comment>
<gene>
    <name evidence="5" type="ORF">WI372_13970</name>
</gene>
<feature type="modified residue" description="N6-(pyridoxal phosphate)lysine" evidence="2">
    <location>
        <position position="46"/>
    </location>
</feature>